<dbReference type="STRING" id="1121362.A605_10080"/>
<dbReference type="GO" id="GO:0032259">
    <property type="term" value="P:methylation"/>
    <property type="evidence" value="ECO:0007669"/>
    <property type="project" value="UniProtKB-KW"/>
</dbReference>
<feature type="domain" description="Histidine-specific methyltransferase SAM-dependent" evidence="3">
    <location>
        <begin position="8"/>
        <end position="316"/>
    </location>
</feature>
<dbReference type="KEGG" id="chn:A605_10080"/>
<dbReference type="PANTHER" id="PTHR43397">
    <property type="entry name" value="ERGOTHIONEINE BIOSYNTHESIS PROTEIN 1"/>
    <property type="match status" value="1"/>
</dbReference>
<dbReference type="Gene3D" id="3.40.50.150">
    <property type="entry name" value="Vaccinia Virus protein VP39"/>
    <property type="match status" value="1"/>
</dbReference>
<dbReference type="Proteomes" id="UP000011723">
    <property type="component" value="Chromosome"/>
</dbReference>
<dbReference type="eggNOG" id="COG4301">
    <property type="taxonomic scope" value="Bacteria"/>
</dbReference>
<dbReference type="InterPro" id="IPR029063">
    <property type="entry name" value="SAM-dependent_MTases_sf"/>
</dbReference>
<keyword evidence="2 4" id="KW-0808">Transferase</keyword>
<dbReference type="RefSeq" id="WP_015401437.1">
    <property type="nucleotide sequence ID" value="NC_020302.1"/>
</dbReference>
<evidence type="ECO:0000256" key="2">
    <source>
        <dbReference type="ARBA" id="ARBA00022679"/>
    </source>
</evidence>
<dbReference type="GO" id="GO:0008168">
    <property type="term" value="F:methyltransferase activity"/>
    <property type="evidence" value="ECO:0007669"/>
    <property type="project" value="UniProtKB-KW"/>
</dbReference>
<dbReference type="OrthoDB" id="5289726at2"/>
<gene>
    <name evidence="4" type="ORF">A605_10080</name>
</gene>
<proteinExistence type="predicted"/>
<dbReference type="HOGENOM" id="CLU_049766_1_0_11"/>
<evidence type="ECO:0000313" key="5">
    <source>
        <dbReference type="Proteomes" id="UP000011723"/>
    </source>
</evidence>
<dbReference type="SUPFAM" id="SSF53335">
    <property type="entry name" value="S-adenosyl-L-methionine-dependent methyltransferases"/>
    <property type="match status" value="1"/>
</dbReference>
<evidence type="ECO:0000313" key="4">
    <source>
        <dbReference type="EMBL" id="AGF73018.1"/>
    </source>
</evidence>
<dbReference type="Pfam" id="PF10017">
    <property type="entry name" value="Methyltransf_33"/>
    <property type="match status" value="1"/>
</dbReference>
<dbReference type="EMBL" id="CP003697">
    <property type="protein sequence ID" value="AGF73018.1"/>
    <property type="molecule type" value="Genomic_DNA"/>
</dbReference>
<accession>M1NNW2</accession>
<dbReference type="InterPro" id="IPR035094">
    <property type="entry name" value="EgtD"/>
</dbReference>
<dbReference type="InterPro" id="IPR017804">
    <property type="entry name" value="MeTrfase_EgtD-like"/>
</dbReference>
<dbReference type="InterPro" id="IPR051128">
    <property type="entry name" value="EgtD_Methyltrsf_superfamily"/>
</dbReference>
<evidence type="ECO:0000256" key="1">
    <source>
        <dbReference type="ARBA" id="ARBA00022603"/>
    </source>
</evidence>
<dbReference type="PANTHER" id="PTHR43397:SF1">
    <property type="entry name" value="ERGOTHIONEINE BIOSYNTHESIS PROTEIN 1"/>
    <property type="match status" value="1"/>
</dbReference>
<dbReference type="NCBIfam" id="TIGR03438">
    <property type="entry name" value="egtD_ergothio"/>
    <property type="match status" value="1"/>
</dbReference>
<reference evidence="4 5" key="1">
    <citation type="journal article" date="2012" name="Stand. Genomic Sci.">
        <title>Genome sequence of the halotolerant bacterium Corynebacterium halotolerans type strain YIM 70093(T) (= DSM 44683(T)).</title>
        <authorList>
            <person name="Ruckert C."/>
            <person name="Albersmeier A."/>
            <person name="Al-Dilaimi A."/>
            <person name="Niehaus K."/>
            <person name="Szczepanowski R."/>
            <person name="Kalinowski J."/>
        </authorList>
    </citation>
    <scope>NUCLEOTIDE SEQUENCE [LARGE SCALE GENOMIC DNA]</scope>
    <source>
        <strain evidence="4">YIM 70093</strain>
    </source>
</reference>
<dbReference type="InterPro" id="IPR019257">
    <property type="entry name" value="MeTrfase_dom"/>
</dbReference>
<protein>
    <submittedName>
        <fullName evidence="4">Putative methyltransferase</fullName>
    </submittedName>
</protein>
<dbReference type="PIRSF" id="PIRSF018005">
    <property type="entry name" value="UCP018005"/>
    <property type="match status" value="1"/>
</dbReference>
<dbReference type="AlphaFoldDB" id="M1NNW2"/>
<organism evidence="4 5">
    <name type="scientific">Corynebacterium halotolerans YIM 70093 = DSM 44683</name>
    <dbReference type="NCBI Taxonomy" id="1121362"/>
    <lineage>
        <taxon>Bacteria</taxon>
        <taxon>Bacillati</taxon>
        <taxon>Actinomycetota</taxon>
        <taxon>Actinomycetes</taxon>
        <taxon>Mycobacteriales</taxon>
        <taxon>Corynebacteriaceae</taxon>
        <taxon>Corynebacterium</taxon>
    </lineage>
</organism>
<dbReference type="PATRIC" id="fig|1121362.3.peg.2040"/>
<keyword evidence="1 4" id="KW-0489">Methyltransferase</keyword>
<name>M1NNW2_9CORY</name>
<keyword evidence="5" id="KW-1185">Reference proteome</keyword>
<evidence type="ECO:0000259" key="3">
    <source>
        <dbReference type="Pfam" id="PF10017"/>
    </source>
</evidence>
<sequence>MSEQHVLEEDLRKGLWEEPATLPPRWFYDERGSRLFDEITRLPEYYQTRAEAAILGECAAELIAACRPVTVLELGSGTSTKTRILLDAWLAGGAAGDAGGREFIPIDVSAEITEEAAGQLTQAYPGLRVNPVIADFHHLPDPLPGVAGRRLLLFLGGTIGNFTEEERARFLSKVRARLAPGDHLIIGHDLVKDPARLETAYDDAAGVTAEFNLNVLDVIARTVPTAGLDRGDFRHEARWNDRQRRIEMHLVAEKPVDIAFPSLGRRRRFTEGESILTEISRKFAPGELAGDAARAGFTRERTCTDSRGDFALDLYRV</sequence>